<comment type="caution">
    <text evidence="12">The sequence shown here is derived from an EMBL/GenBank/DDBJ whole genome shotgun (WGS) entry which is preliminary data.</text>
</comment>
<comment type="subcellular location">
    <subcellularLocation>
        <location evidence="2">Membrane</location>
    </subcellularLocation>
</comment>
<dbReference type="InterPro" id="IPR004358">
    <property type="entry name" value="Sig_transdc_His_kin-like_C"/>
</dbReference>
<keyword evidence="9 10" id="KW-0472">Membrane</keyword>
<evidence type="ECO:0000313" key="12">
    <source>
        <dbReference type="EMBL" id="TDP74421.1"/>
    </source>
</evidence>
<dbReference type="GO" id="GO:0000155">
    <property type="term" value="F:phosphorelay sensor kinase activity"/>
    <property type="evidence" value="ECO:0007669"/>
    <property type="project" value="InterPro"/>
</dbReference>
<evidence type="ECO:0000256" key="5">
    <source>
        <dbReference type="ARBA" id="ARBA00022679"/>
    </source>
</evidence>
<dbReference type="InterPro" id="IPR005467">
    <property type="entry name" value="His_kinase_dom"/>
</dbReference>
<dbReference type="SUPFAM" id="SSF55874">
    <property type="entry name" value="ATPase domain of HSP90 chaperone/DNA topoisomerase II/histidine kinase"/>
    <property type="match status" value="1"/>
</dbReference>
<feature type="transmembrane region" description="Helical" evidence="10">
    <location>
        <begin position="20"/>
        <end position="39"/>
    </location>
</feature>
<dbReference type="Pfam" id="PF08521">
    <property type="entry name" value="2CSK_N"/>
    <property type="match status" value="1"/>
</dbReference>
<feature type="domain" description="Histidine kinase" evidence="11">
    <location>
        <begin position="256"/>
        <end position="473"/>
    </location>
</feature>
<dbReference type="InterPro" id="IPR013727">
    <property type="entry name" value="2CSK_N"/>
</dbReference>
<dbReference type="SUPFAM" id="SSF47384">
    <property type="entry name" value="Homodimeric domain of signal transducing histidine kinase"/>
    <property type="match status" value="1"/>
</dbReference>
<organism evidence="12 13">
    <name type="scientific">Roseateles toxinivorans</name>
    <dbReference type="NCBI Taxonomy" id="270368"/>
    <lineage>
        <taxon>Bacteria</taxon>
        <taxon>Pseudomonadati</taxon>
        <taxon>Pseudomonadota</taxon>
        <taxon>Betaproteobacteria</taxon>
        <taxon>Burkholderiales</taxon>
        <taxon>Sphaerotilaceae</taxon>
        <taxon>Roseateles</taxon>
    </lineage>
</organism>
<sequence length="473" mass="50616">MMALGGPRRRSLRRQLLVPLAWVWLLGMGMAVMGAFWLARNSANAAFDRGLQDEAAALAARITWSDRGPFLDRTRQAMEAPSWDGGERNGFVLLAADGTVLAGDALVPVPLPVPTLAGPSASFERPLLVDTSHQGKTVRAAMFSVASPMLDSSVTLIVVETPDKRQALLRDILLAMALPALALGSLTFILLAWGISRGVRPLQAVAAEVAGRGERDWRPLSLDQVPLEALPLIERINTLLSDVRASVSVQRRFVADAAHQLRTPVAGIRVLTQELQQELASCANQAHAPVINALLLSSDRLSRLIGQLLSLVRSEAALSFEGEQSLQNIVPLVREAAEPLALRALREGRNLALEAPDDIVLARAHGLWLGEALANVIDNALRYGGPNIVVRVLAQPGGALLSVEDDGPGIAAADLPRICEPFWRGERADTRTDGGTGLGLAIAHDVVVRLGGRLLAESRPDYPGLRISMVLSC</sequence>
<accession>A0A4R6QSV0</accession>
<dbReference type="InParanoid" id="A0A4R6QSV0"/>
<keyword evidence="8 10" id="KW-1133">Transmembrane helix</keyword>
<dbReference type="SMART" id="SM00387">
    <property type="entry name" value="HATPase_c"/>
    <property type="match status" value="1"/>
</dbReference>
<keyword evidence="5" id="KW-0808">Transferase</keyword>
<keyword evidence="6 10" id="KW-0812">Transmembrane</keyword>
<dbReference type="GO" id="GO:0005886">
    <property type="term" value="C:plasma membrane"/>
    <property type="evidence" value="ECO:0007669"/>
    <property type="project" value="TreeGrafter"/>
</dbReference>
<dbReference type="CDD" id="cd00082">
    <property type="entry name" value="HisKA"/>
    <property type="match status" value="1"/>
</dbReference>
<dbReference type="Gene3D" id="1.10.287.130">
    <property type="match status" value="1"/>
</dbReference>
<evidence type="ECO:0000256" key="10">
    <source>
        <dbReference type="SAM" id="Phobius"/>
    </source>
</evidence>
<dbReference type="Pfam" id="PF00512">
    <property type="entry name" value="HisKA"/>
    <property type="match status" value="1"/>
</dbReference>
<evidence type="ECO:0000256" key="7">
    <source>
        <dbReference type="ARBA" id="ARBA00022777"/>
    </source>
</evidence>
<dbReference type="PANTHER" id="PTHR45436">
    <property type="entry name" value="SENSOR HISTIDINE KINASE YKOH"/>
    <property type="match status" value="1"/>
</dbReference>
<keyword evidence="7 12" id="KW-0418">Kinase</keyword>
<dbReference type="InterPro" id="IPR050428">
    <property type="entry name" value="TCS_sensor_his_kinase"/>
</dbReference>
<evidence type="ECO:0000256" key="2">
    <source>
        <dbReference type="ARBA" id="ARBA00004370"/>
    </source>
</evidence>
<name>A0A4R6QSV0_9BURK</name>
<dbReference type="InterPro" id="IPR036097">
    <property type="entry name" value="HisK_dim/P_sf"/>
</dbReference>
<evidence type="ECO:0000256" key="3">
    <source>
        <dbReference type="ARBA" id="ARBA00012438"/>
    </source>
</evidence>
<evidence type="ECO:0000256" key="1">
    <source>
        <dbReference type="ARBA" id="ARBA00000085"/>
    </source>
</evidence>
<feature type="transmembrane region" description="Helical" evidence="10">
    <location>
        <begin position="172"/>
        <end position="195"/>
    </location>
</feature>
<dbReference type="SMART" id="SM00388">
    <property type="entry name" value="HisKA"/>
    <property type="match status" value="1"/>
</dbReference>
<keyword evidence="4" id="KW-0597">Phosphoprotein</keyword>
<dbReference type="AlphaFoldDB" id="A0A4R6QSV0"/>
<dbReference type="Proteomes" id="UP000295361">
    <property type="component" value="Unassembled WGS sequence"/>
</dbReference>
<dbReference type="InterPro" id="IPR036890">
    <property type="entry name" value="HATPase_C_sf"/>
</dbReference>
<gene>
    <name evidence="12" type="ORF">DES47_101479</name>
</gene>
<dbReference type="InterPro" id="IPR003661">
    <property type="entry name" value="HisK_dim/P_dom"/>
</dbReference>
<proteinExistence type="predicted"/>
<comment type="catalytic activity">
    <reaction evidence="1">
        <text>ATP + protein L-histidine = ADP + protein N-phospho-L-histidine.</text>
        <dbReference type="EC" id="2.7.13.3"/>
    </reaction>
</comment>
<dbReference type="PRINTS" id="PR00344">
    <property type="entry name" value="BCTRLSENSOR"/>
</dbReference>
<evidence type="ECO:0000259" key="11">
    <source>
        <dbReference type="PROSITE" id="PS50109"/>
    </source>
</evidence>
<protein>
    <recommendedName>
        <fullName evidence="3">histidine kinase</fullName>
        <ecNumber evidence="3">2.7.13.3</ecNumber>
    </recommendedName>
</protein>
<evidence type="ECO:0000256" key="8">
    <source>
        <dbReference type="ARBA" id="ARBA00022989"/>
    </source>
</evidence>
<dbReference type="RefSeq" id="WP_243748176.1">
    <property type="nucleotide sequence ID" value="NZ_SNXS01000001.1"/>
</dbReference>
<dbReference type="PANTHER" id="PTHR45436:SF1">
    <property type="entry name" value="SENSOR PROTEIN QSEC"/>
    <property type="match status" value="1"/>
</dbReference>
<evidence type="ECO:0000256" key="4">
    <source>
        <dbReference type="ARBA" id="ARBA00022553"/>
    </source>
</evidence>
<evidence type="ECO:0000256" key="6">
    <source>
        <dbReference type="ARBA" id="ARBA00022692"/>
    </source>
</evidence>
<dbReference type="InterPro" id="IPR003594">
    <property type="entry name" value="HATPase_dom"/>
</dbReference>
<dbReference type="Gene3D" id="3.30.565.10">
    <property type="entry name" value="Histidine kinase-like ATPase, C-terminal domain"/>
    <property type="match status" value="1"/>
</dbReference>
<dbReference type="Pfam" id="PF02518">
    <property type="entry name" value="HATPase_c"/>
    <property type="match status" value="1"/>
</dbReference>
<keyword evidence="13" id="KW-1185">Reference proteome</keyword>
<dbReference type="EMBL" id="SNXS01000001">
    <property type="protein sequence ID" value="TDP74421.1"/>
    <property type="molecule type" value="Genomic_DNA"/>
</dbReference>
<evidence type="ECO:0000256" key="9">
    <source>
        <dbReference type="ARBA" id="ARBA00023136"/>
    </source>
</evidence>
<evidence type="ECO:0000313" key="13">
    <source>
        <dbReference type="Proteomes" id="UP000295361"/>
    </source>
</evidence>
<reference evidence="12 13" key="1">
    <citation type="submission" date="2019-03" db="EMBL/GenBank/DDBJ databases">
        <title>Genomic Encyclopedia of Type Strains, Phase IV (KMG-IV): sequencing the most valuable type-strain genomes for metagenomic binning, comparative biology and taxonomic classification.</title>
        <authorList>
            <person name="Goeker M."/>
        </authorList>
    </citation>
    <scope>NUCLEOTIDE SEQUENCE [LARGE SCALE GENOMIC DNA]</scope>
    <source>
        <strain evidence="12 13">DSM 16998</strain>
    </source>
</reference>
<dbReference type="EC" id="2.7.13.3" evidence="3"/>
<dbReference type="PROSITE" id="PS50109">
    <property type="entry name" value="HIS_KIN"/>
    <property type="match status" value="1"/>
</dbReference>